<comment type="caution">
    <text evidence="9">The sequence shown here is derived from an EMBL/GenBank/DDBJ whole genome shotgun (WGS) entry which is preliminary data.</text>
</comment>
<feature type="region of interest" description="Disordered" evidence="7">
    <location>
        <begin position="718"/>
        <end position="749"/>
    </location>
</feature>
<feature type="compositionally biased region" description="Polar residues" evidence="7">
    <location>
        <begin position="304"/>
        <end position="315"/>
    </location>
</feature>
<protein>
    <recommendedName>
        <fullName evidence="8">T-box domain-containing protein</fullName>
    </recommendedName>
</protein>
<keyword evidence="10" id="KW-1185">Reference proteome</keyword>
<sequence>MLKHLEKQSSSANVACEGKQVASIQRWTSVHPEMRSLEIRMETQTLKAMSSSGSSSNVPGTSILQETGIKLNMDERKPGQRTNQILKFIKKRRFTGSGELGVNPNRQIKKHRTLDGRHSKEVASIDSRHQTAQLTESFKRDVIYASTHPRTSSHPVESTDTPETGRLVSPLREEGVVKSLSNKASAFSIDSIIRETNHKSSTHPITDQDNSNCRTSEESATTDDLPPYPTDLSIQEKTTCQENQLPKDFSNPSRFDAESPIPQPSQSFTMSCLPFYLGKQLAGSKPATLVPDNKYIISEGIPSEQLSPKTKSRNSASDKTHDWDRIKSNQIRGTEQVNQPIDRQKSKRRVEQPNLMVLNRRLKQRSWSSVECHLETRELWEKFNELGTEMIITKSGRRMFPVIRVSFTGIDPDSKYLVAMDIIPVDTKRYRYAYHRSSWLVAGKADPEMHLRQYIHPDSPFTGDQLVKQTVSFEKLKLTNNALDRHGYIILNSMHKYQPRVHLIRSNSMDDFGKLSIKSLDSFDPEDVETFEFPETVFIAVTAYQNQLITKLKIDCNPFAKGFRDSSRLTEFERESMENLLAQQAAATTVLTGLSSAFRLTSARTPSPISHHSGTEGSIINCSGPTKSFVTSYPTPPVNTRKISCEQSALNHQSRTTGYNNFIEKNEGKLFSTTKMTPNNLPLYQSLMNASILALSSISQSAKEQAFPIFPGYVRPETKSNPSNHFTRETKNSTEVSRTSSPLGDNPILPEPRSFIPRLVYDCLDRYIKMDVEHAPKFNNTHMWPFFLQHVADKQSKFVEQSPLLRNTSVYSDRCLVNDEPRMTKSHPGESTTKEQTSSLHTCFGLPPGDQYYRLFLHTLSSLTSSFPLTFPNAQTQCPNNKYAPGHVPSPDLFKVGLKVGRSDGDPLDLGCMVNNHSKLTHYVCSSSTSPSSPIISPAVNQEPMDLGTIT</sequence>
<keyword evidence="5 6" id="KW-0539">Nucleus</keyword>
<dbReference type="SUPFAM" id="SSF49417">
    <property type="entry name" value="p53-like transcription factors"/>
    <property type="match status" value="1"/>
</dbReference>
<evidence type="ECO:0000256" key="3">
    <source>
        <dbReference type="ARBA" id="ARBA00023125"/>
    </source>
</evidence>
<accession>A0A4V3SFE7</accession>
<feature type="domain" description="T-box" evidence="8">
    <location>
        <begin position="374"/>
        <end position="565"/>
    </location>
</feature>
<gene>
    <name evidence="9" type="ORF">CRM22_004408</name>
</gene>
<reference evidence="9 10" key="1">
    <citation type="journal article" date="2019" name="BMC Genomics">
        <title>New insights from Opisthorchis felineus genome: update on genomics of the epidemiologically important liver flukes.</title>
        <authorList>
            <person name="Ershov N.I."/>
            <person name="Mordvinov V.A."/>
            <person name="Prokhortchouk E.B."/>
            <person name="Pakharukova M.Y."/>
            <person name="Gunbin K.V."/>
            <person name="Ustyantsev K."/>
            <person name="Genaev M.A."/>
            <person name="Blinov A.G."/>
            <person name="Mazur A."/>
            <person name="Boulygina E."/>
            <person name="Tsygankova S."/>
            <person name="Khrameeva E."/>
            <person name="Chekanov N."/>
            <person name="Fan G."/>
            <person name="Xiao A."/>
            <person name="Zhang H."/>
            <person name="Xu X."/>
            <person name="Yang H."/>
            <person name="Solovyev V."/>
            <person name="Lee S.M."/>
            <person name="Liu X."/>
            <person name="Afonnikov D.A."/>
            <person name="Skryabin K.G."/>
        </authorList>
    </citation>
    <scope>NUCLEOTIDE SEQUENCE [LARGE SCALE GENOMIC DNA]</scope>
    <source>
        <strain evidence="9">AK-0245</strain>
        <tissue evidence="9">Whole organism</tissue>
    </source>
</reference>
<feature type="compositionally biased region" description="Basic and acidic residues" evidence="7">
    <location>
        <begin position="316"/>
        <end position="327"/>
    </location>
</feature>
<dbReference type="PRINTS" id="PR00937">
    <property type="entry name" value="TBOX"/>
</dbReference>
<dbReference type="GO" id="GO:0000978">
    <property type="term" value="F:RNA polymerase II cis-regulatory region sequence-specific DNA binding"/>
    <property type="evidence" value="ECO:0007669"/>
    <property type="project" value="InterPro"/>
</dbReference>
<feature type="compositionally biased region" description="Polar residues" evidence="7">
    <location>
        <begin position="148"/>
        <end position="162"/>
    </location>
</feature>
<feature type="region of interest" description="Disordered" evidence="7">
    <location>
        <begin position="198"/>
        <end position="232"/>
    </location>
</feature>
<name>A0A4V3SFE7_OPIFE</name>
<evidence type="ECO:0000256" key="7">
    <source>
        <dbReference type="SAM" id="MobiDB-lite"/>
    </source>
</evidence>
<evidence type="ECO:0000313" key="9">
    <source>
        <dbReference type="EMBL" id="TGZ68174.1"/>
    </source>
</evidence>
<dbReference type="Gene3D" id="2.60.40.820">
    <property type="entry name" value="Transcription factor, T-box"/>
    <property type="match status" value="1"/>
</dbReference>
<organism evidence="9 10">
    <name type="scientific">Opisthorchis felineus</name>
    <dbReference type="NCBI Taxonomy" id="147828"/>
    <lineage>
        <taxon>Eukaryota</taxon>
        <taxon>Metazoa</taxon>
        <taxon>Spiralia</taxon>
        <taxon>Lophotrochozoa</taxon>
        <taxon>Platyhelminthes</taxon>
        <taxon>Trematoda</taxon>
        <taxon>Digenea</taxon>
        <taxon>Opisthorchiida</taxon>
        <taxon>Opisthorchiata</taxon>
        <taxon>Opisthorchiidae</taxon>
        <taxon>Opisthorchis</taxon>
    </lineage>
</organism>
<evidence type="ECO:0000256" key="1">
    <source>
        <dbReference type="ARBA" id="ARBA00004123"/>
    </source>
</evidence>
<feature type="region of interest" description="Disordered" evidence="7">
    <location>
        <begin position="820"/>
        <end position="839"/>
    </location>
</feature>
<feature type="region of interest" description="Disordered" evidence="7">
    <location>
        <begin position="301"/>
        <end position="350"/>
    </location>
</feature>
<evidence type="ECO:0000259" key="8">
    <source>
        <dbReference type="PROSITE" id="PS50252"/>
    </source>
</evidence>
<dbReference type="EMBL" id="SJOL01006380">
    <property type="protein sequence ID" value="TGZ68174.1"/>
    <property type="molecule type" value="Genomic_DNA"/>
</dbReference>
<dbReference type="PROSITE" id="PS01283">
    <property type="entry name" value="TBOX_1"/>
    <property type="match status" value="1"/>
</dbReference>
<keyword evidence="3 6" id="KW-0238">DNA-binding</keyword>
<dbReference type="FunFam" id="2.60.40.820:FF:000008">
    <property type="entry name" value="T-box transcription factor TBX20"/>
    <property type="match status" value="1"/>
</dbReference>
<dbReference type="InterPro" id="IPR008967">
    <property type="entry name" value="p53-like_TF_DNA-bd_sf"/>
</dbReference>
<dbReference type="GO" id="GO:0045893">
    <property type="term" value="P:positive regulation of DNA-templated transcription"/>
    <property type="evidence" value="ECO:0007669"/>
    <property type="project" value="InterPro"/>
</dbReference>
<feature type="compositionally biased region" description="Polar residues" evidence="7">
    <location>
        <begin position="733"/>
        <end position="743"/>
    </location>
</feature>
<dbReference type="PANTHER" id="PTHR11267:SF190">
    <property type="entry name" value="T-BOX TRANSCRIPTION FACTOR TBX20"/>
    <property type="match status" value="1"/>
</dbReference>
<dbReference type="InterPro" id="IPR046360">
    <property type="entry name" value="T-box_DNA-bd"/>
</dbReference>
<feature type="compositionally biased region" description="Polar residues" evidence="7">
    <location>
        <begin position="328"/>
        <end position="341"/>
    </location>
</feature>
<dbReference type="GO" id="GO:0000981">
    <property type="term" value="F:DNA-binding transcription factor activity, RNA polymerase II-specific"/>
    <property type="evidence" value="ECO:0007669"/>
    <property type="project" value="TreeGrafter"/>
</dbReference>
<dbReference type="SMART" id="SM00425">
    <property type="entry name" value="TBOX"/>
    <property type="match status" value="1"/>
</dbReference>
<dbReference type="GO" id="GO:0000785">
    <property type="term" value="C:chromatin"/>
    <property type="evidence" value="ECO:0007669"/>
    <property type="project" value="TreeGrafter"/>
</dbReference>
<dbReference type="OrthoDB" id="7442607at2759"/>
<feature type="compositionally biased region" description="Polar residues" evidence="7">
    <location>
        <begin position="202"/>
        <end position="214"/>
    </location>
</feature>
<dbReference type="PROSITE" id="PS50252">
    <property type="entry name" value="TBOX_3"/>
    <property type="match status" value="1"/>
</dbReference>
<proteinExistence type="predicted"/>
<feature type="region of interest" description="Disordered" evidence="7">
    <location>
        <begin position="147"/>
        <end position="172"/>
    </location>
</feature>
<evidence type="ECO:0000256" key="5">
    <source>
        <dbReference type="ARBA" id="ARBA00023242"/>
    </source>
</evidence>
<dbReference type="InterPro" id="IPR001699">
    <property type="entry name" value="TF_T-box"/>
</dbReference>
<dbReference type="AlphaFoldDB" id="A0A4V3SFE7"/>
<comment type="caution">
    <text evidence="6">Lacks conserved residue(s) required for the propagation of feature annotation.</text>
</comment>
<dbReference type="GO" id="GO:0001708">
    <property type="term" value="P:cell fate specification"/>
    <property type="evidence" value="ECO:0007669"/>
    <property type="project" value="TreeGrafter"/>
</dbReference>
<evidence type="ECO:0000256" key="4">
    <source>
        <dbReference type="ARBA" id="ARBA00023163"/>
    </source>
</evidence>
<dbReference type="Pfam" id="PF00907">
    <property type="entry name" value="T-box"/>
    <property type="match status" value="1"/>
</dbReference>
<dbReference type="PANTHER" id="PTHR11267">
    <property type="entry name" value="T-BOX PROTEIN-RELATED"/>
    <property type="match status" value="1"/>
</dbReference>
<dbReference type="Proteomes" id="UP000308267">
    <property type="component" value="Unassembled WGS sequence"/>
</dbReference>
<feature type="compositionally biased region" description="Polar residues" evidence="7">
    <location>
        <begin position="829"/>
        <end position="839"/>
    </location>
</feature>
<dbReference type="GO" id="GO:0005634">
    <property type="term" value="C:nucleus"/>
    <property type="evidence" value="ECO:0007669"/>
    <property type="project" value="UniProtKB-SubCell"/>
</dbReference>
<evidence type="ECO:0000313" key="10">
    <source>
        <dbReference type="Proteomes" id="UP000308267"/>
    </source>
</evidence>
<dbReference type="STRING" id="147828.A0A4V3SFE7"/>
<comment type="subcellular location">
    <subcellularLocation>
        <location evidence="1 6">Nucleus</location>
    </subcellularLocation>
</comment>
<evidence type="ECO:0000256" key="2">
    <source>
        <dbReference type="ARBA" id="ARBA00023015"/>
    </source>
</evidence>
<keyword evidence="2" id="KW-0805">Transcription regulation</keyword>
<dbReference type="InterPro" id="IPR018186">
    <property type="entry name" value="TF_T-box_CS"/>
</dbReference>
<dbReference type="GO" id="GO:0048731">
    <property type="term" value="P:system development"/>
    <property type="evidence" value="ECO:0007669"/>
    <property type="project" value="UniProtKB-ARBA"/>
</dbReference>
<keyword evidence="4" id="KW-0804">Transcription</keyword>
<dbReference type="InterPro" id="IPR036960">
    <property type="entry name" value="T-box_sf"/>
</dbReference>
<evidence type="ECO:0000256" key="6">
    <source>
        <dbReference type="PROSITE-ProRule" id="PRU00201"/>
    </source>
</evidence>